<gene>
    <name evidence="2" type="ORF">V7S43_015606</name>
</gene>
<reference evidence="2 3" key="1">
    <citation type="submission" date="2024-09" db="EMBL/GenBank/DDBJ databases">
        <title>Genome sequencing and assembly of Phytophthora oleae, isolate VK10A, causative agent of rot of olive drupes.</title>
        <authorList>
            <person name="Conti Taguali S."/>
            <person name="Riolo M."/>
            <person name="La Spada F."/>
            <person name="Cacciola S.O."/>
            <person name="Dionisio G."/>
        </authorList>
    </citation>
    <scope>NUCLEOTIDE SEQUENCE [LARGE SCALE GENOMIC DNA]</scope>
    <source>
        <strain evidence="2 3">VK10A</strain>
    </source>
</reference>
<keyword evidence="1" id="KW-0812">Transmembrane</keyword>
<dbReference type="Proteomes" id="UP001632037">
    <property type="component" value="Unassembled WGS sequence"/>
</dbReference>
<evidence type="ECO:0000256" key="1">
    <source>
        <dbReference type="SAM" id="Phobius"/>
    </source>
</evidence>
<evidence type="ECO:0000313" key="2">
    <source>
        <dbReference type="EMBL" id="KAL3659335.1"/>
    </source>
</evidence>
<proteinExistence type="predicted"/>
<keyword evidence="1" id="KW-0472">Membrane</keyword>
<keyword evidence="3" id="KW-1185">Reference proteome</keyword>
<keyword evidence="1" id="KW-1133">Transmembrane helix</keyword>
<evidence type="ECO:0000313" key="3">
    <source>
        <dbReference type="Proteomes" id="UP001632037"/>
    </source>
</evidence>
<comment type="caution">
    <text evidence="2">The sequence shown here is derived from an EMBL/GenBank/DDBJ whole genome shotgun (WGS) entry which is preliminary data.</text>
</comment>
<dbReference type="EMBL" id="JBIMZQ010000047">
    <property type="protein sequence ID" value="KAL3659335.1"/>
    <property type="molecule type" value="Genomic_DNA"/>
</dbReference>
<dbReference type="AlphaFoldDB" id="A0ABD3F1U0"/>
<protein>
    <submittedName>
        <fullName evidence="2">Uncharacterized protein</fullName>
    </submittedName>
</protein>
<accession>A0ABD3F1U0</accession>
<feature type="transmembrane region" description="Helical" evidence="1">
    <location>
        <begin position="16"/>
        <end position="35"/>
    </location>
</feature>
<sequence>MPPDLRALRRASLRPVLFLLVFFFVLVPLVVYHFFTFDFQRVASFERRVRASYASPKSSVAVPACLGVNSSEFLRPDAAQVLKARCGAQKAARTSKLSLVHFVNVALDAVPLWHGEQQTNREQFTYLQFSALQSARRVLQPDMMMMHYLEAPRGVWYTQCQRHLGLHQVLPPVLFDHMQEAGPPFLNRQERRRIIEVLVMLRALKKNGGVAFSDFNTFLMRGIGVDMQEGLVVASQAGNNQRLSIGLHVMQAPPGHPFVAFLEQEITKMVERNDAKLHQMALDEVVGQLVLEKYRADHVQGSDGNATRLSTSKSVMDGVVVGTSNLFEFDGLHELLGEKLSPDVVGKFRGVAAFHVDKYDFKEQTEDMEDLREITRMQKELTLADEWQNLDTLLGAVVRLAVSANTTAELEPLFT</sequence>
<organism evidence="2 3">
    <name type="scientific">Phytophthora oleae</name>
    <dbReference type="NCBI Taxonomy" id="2107226"/>
    <lineage>
        <taxon>Eukaryota</taxon>
        <taxon>Sar</taxon>
        <taxon>Stramenopiles</taxon>
        <taxon>Oomycota</taxon>
        <taxon>Peronosporomycetes</taxon>
        <taxon>Peronosporales</taxon>
        <taxon>Peronosporaceae</taxon>
        <taxon>Phytophthora</taxon>
    </lineage>
</organism>
<name>A0ABD3F1U0_9STRA</name>